<feature type="compositionally biased region" description="Polar residues" evidence="1">
    <location>
        <begin position="159"/>
        <end position="168"/>
    </location>
</feature>
<dbReference type="Proteomes" id="UP000076738">
    <property type="component" value="Unassembled WGS sequence"/>
</dbReference>
<accession>A0A167KUQ3</accession>
<organism evidence="2 3">
    <name type="scientific">Calocera viscosa (strain TUFC12733)</name>
    <dbReference type="NCBI Taxonomy" id="1330018"/>
    <lineage>
        <taxon>Eukaryota</taxon>
        <taxon>Fungi</taxon>
        <taxon>Dikarya</taxon>
        <taxon>Basidiomycota</taxon>
        <taxon>Agaricomycotina</taxon>
        <taxon>Dacrymycetes</taxon>
        <taxon>Dacrymycetales</taxon>
        <taxon>Dacrymycetaceae</taxon>
        <taxon>Calocera</taxon>
    </lineage>
</organism>
<feature type="region of interest" description="Disordered" evidence="1">
    <location>
        <begin position="148"/>
        <end position="168"/>
    </location>
</feature>
<dbReference type="AlphaFoldDB" id="A0A167KUQ3"/>
<gene>
    <name evidence="2" type="ORF">CALVIDRAFT_555994</name>
</gene>
<keyword evidence="3" id="KW-1185">Reference proteome</keyword>
<reference evidence="2 3" key="1">
    <citation type="journal article" date="2016" name="Mol. Biol. Evol.">
        <title>Comparative Genomics of Early-Diverging Mushroom-Forming Fungi Provides Insights into the Origins of Lignocellulose Decay Capabilities.</title>
        <authorList>
            <person name="Nagy L.G."/>
            <person name="Riley R."/>
            <person name="Tritt A."/>
            <person name="Adam C."/>
            <person name="Daum C."/>
            <person name="Floudas D."/>
            <person name="Sun H."/>
            <person name="Yadav J.S."/>
            <person name="Pangilinan J."/>
            <person name="Larsson K.H."/>
            <person name="Matsuura K."/>
            <person name="Barry K."/>
            <person name="Labutti K."/>
            <person name="Kuo R."/>
            <person name="Ohm R.A."/>
            <person name="Bhattacharya S.S."/>
            <person name="Shirouzu T."/>
            <person name="Yoshinaga Y."/>
            <person name="Martin F.M."/>
            <person name="Grigoriev I.V."/>
            <person name="Hibbett D.S."/>
        </authorList>
    </citation>
    <scope>NUCLEOTIDE SEQUENCE [LARGE SCALE GENOMIC DNA]</scope>
    <source>
        <strain evidence="2 3">TUFC12733</strain>
    </source>
</reference>
<protein>
    <submittedName>
        <fullName evidence="2">Uncharacterized protein</fullName>
    </submittedName>
</protein>
<dbReference type="EMBL" id="KV417291">
    <property type="protein sequence ID" value="KZO95029.1"/>
    <property type="molecule type" value="Genomic_DNA"/>
</dbReference>
<evidence type="ECO:0000313" key="2">
    <source>
        <dbReference type="EMBL" id="KZO95029.1"/>
    </source>
</evidence>
<evidence type="ECO:0000256" key="1">
    <source>
        <dbReference type="SAM" id="MobiDB-lite"/>
    </source>
</evidence>
<proteinExistence type="predicted"/>
<name>A0A167KUQ3_CALVF</name>
<sequence length="168" mass="17593">MSCSSHFRGLMIVHPCVCVRVSFRPIGMRSTRVGGGDAVLPVARSSTSIKQTSGGSSRDDCGTILEVGQAAFEQVLGVSIEFGSSRGYAIGIPSSQSRKGSRKSASTYPYCQLSTSGTCIGFDRSEGVAAGPPSADLLLMHRSQFATGKVTEDVGPVDQRSTQQGNPE</sequence>
<evidence type="ECO:0000313" key="3">
    <source>
        <dbReference type="Proteomes" id="UP000076738"/>
    </source>
</evidence>